<dbReference type="InterPro" id="IPR006091">
    <property type="entry name" value="Acyl-CoA_Oxase/DH_mid-dom"/>
</dbReference>
<evidence type="ECO:0000313" key="12">
    <source>
        <dbReference type="Proteomes" id="UP001163064"/>
    </source>
</evidence>
<dbReference type="Gene3D" id="1.10.540.10">
    <property type="entry name" value="Acyl-CoA dehydrogenase/oxidase, N-terminal domain"/>
    <property type="match status" value="1"/>
</dbReference>
<evidence type="ECO:0000259" key="8">
    <source>
        <dbReference type="Pfam" id="PF00441"/>
    </source>
</evidence>
<dbReference type="Proteomes" id="UP001163064">
    <property type="component" value="Unassembled WGS sequence"/>
</dbReference>
<keyword evidence="5 7" id="KW-0274">FAD</keyword>
<feature type="domain" description="Acyl-CoA dehydrogenase/oxidase C-terminal" evidence="8">
    <location>
        <begin position="249"/>
        <end position="398"/>
    </location>
</feature>
<dbReference type="SUPFAM" id="SSF47203">
    <property type="entry name" value="Acyl-CoA dehydrogenase C-terminal domain-like"/>
    <property type="match status" value="1"/>
</dbReference>
<evidence type="ECO:0000256" key="2">
    <source>
        <dbReference type="ARBA" id="ARBA00009347"/>
    </source>
</evidence>
<proteinExistence type="inferred from homology"/>
<gene>
    <name evidence="11" type="ORF">OFY01_29485</name>
</gene>
<dbReference type="Pfam" id="PF00441">
    <property type="entry name" value="Acyl-CoA_dh_1"/>
    <property type="match status" value="1"/>
</dbReference>
<dbReference type="PANTHER" id="PTHR48083">
    <property type="entry name" value="MEDIUM-CHAIN SPECIFIC ACYL-COA DEHYDROGENASE, MITOCHONDRIAL-RELATED"/>
    <property type="match status" value="1"/>
</dbReference>
<evidence type="ECO:0000256" key="5">
    <source>
        <dbReference type="ARBA" id="ARBA00022827"/>
    </source>
</evidence>
<evidence type="ECO:0000259" key="10">
    <source>
        <dbReference type="Pfam" id="PF02771"/>
    </source>
</evidence>
<dbReference type="SUPFAM" id="SSF56645">
    <property type="entry name" value="Acyl-CoA dehydrogenase NM domain-like"/>
    <property type="match status" value="1"/>
</dbReference>
<dbReference type="PANTHER" id="PTHR48083:SF13">
    <property type="entry name" value="ACYL-COA DEHYDROGENASE FAMILY MEMBER 11"/>
    <property type="match status" value="1"/>
</dbReference>
<dbReference type="InterPro" id="IPR009075">
    <property type="entry name" value="AcylCo_DH/oxidase_C"/>
</dbReference>
<dbReference type="EMBL" id="JAPHNL010000322">
    <property type="protein sequence ID" value="MCX3063816.1"/>
    <property type="molecule type" value="Genomic_DNA"/>
</dbReference>
<keyword evidence="12" id="KW-1185">Reference proteome</keyword>
<dbReference type="RefSeq" id="WP_266605071.1">
    <property type="nucleotide sequence ID" value="NZ_JAPHNL010000322.1"/>
</dbReference>
<feature type="domain" description="Acyl-CoA oxidase/dehydrogenase middle" evidence="9">
    <location>
        <begin position="134"/>
        <end position="235"/>
    </location>
</feature>
<dbReference type="Pfam" id="PF02770">
    <property type="entry name" value="Acyl-CoA_dh_M"/>
    <property type="match status" value="1"/>
</dbReference>
<comment type="subunit">
    <text evidence="3">Homodimer.</text>
</comment>
<keyword evidence="6 7" id="KW-0560">Oxidoreductase</keyword>
<evidence type="ECO:0000256" key="4">
    <source>
        <dbReference type="ARBA" id="ARBA00022630"/>
    </source>
</evidence>
<evidence type="ECO:0000256" key="3">
    <source>
        <dbReference type="ARBA" id="ARBA00011738"/>
    </source>
</evidence>
<dbReference type="Gene3D" id="1.20.140.10">
    <property type="entry name" value="Butyryl-CoA Dehydrogenase, subunit A, domain 3"/>
    <property type="match status" value="1"/>
</dbReference>
<comment type="similarity">
    <text evidence="2 7">Belongs to the acyl-CoA dehydrogenase family.</text>
</comment>
<keyword evidence="4 7" id="KW-0285">Flavoprotein</keyword>
<evidence type="ECO:0000259" key="9">
    <source>
        <dbReference type="Pfam" id="PF02770"/>
    </source>
</evidence>
<evidence type="ECO:0000256" key="6">
    <source>
        <dbReference type="ARBA" id="ARBA00023002"/>
    </source>
</evidence>
<comment type="caution">
    <text evidence="11">The sequence shown here is derived from an EMBL/GenBank/DDBJ whole genome shotgun (WGS) entry which is preliminary data.</text>
</comment>
<dbReference type="InterPro" id="IPR013786">
    <property type="entry name" value="AcylCoA_DH/ox_N"/>
</dbReference>
<dbReference type="Pfam" id="PF02771">
    <property type="entry name" value="Acyl-CoA_dh_N"/>
    <property type="match status" value="1"/>
</dbReference>
<dbReference type="InterPro" id="IPR050741">
    <property type="entry name" value="Acyl-CoA_dehydrogenase"/>
</dbReference>
<reference evidence="11" key="1">
    <citation type="submission" date="2022-10" db="EMBL/GenBank/DDBJ databases">
        <title>Streptomyces beihaiensis sp. nov., a chitin degrading actinobacterium, isolated from shrimp pond soil.</title>
        <authorList>
            <person name="Xie J."/>
            <person name="Shen N."/>
        </authorList>
    </citation>
    <scope>NUCLEOTIDE SEQUENCE</scope>
    <source>
        <strain evidence="11">GXMU-J5</strain>
    </source>
</reference>
<protein>
    <submittedName>
        <fullName evidence="11">Acyl-CoA dehydrogenase family protein</fullName>
    </submittedName>
</protein>
<dbReference type="InterPro" id="IPR036250">
    <property type="entry name" value="AcylCo_DH-like_C"/>
</dbReference>
<evidence type="ECO:0000256" key="7">
    <source>
        <dbReference type="RuleBase" id="RU362125"/>
    </source>
</evidence>
<accession>A0ABT3U3E2</accession>
<dbReference type="InterPro" id="IPR046373">
    <property type="entry name" value="Acyl-CoA_Oxase/DH_mid-dom_sf"/>
</dbReference>
<evidence type="ECO:0000256" key="1">
    <source>
        <dbReference type="ARBA" id="ARBA00001974"/>
    </source>
</evidence>
<name>A0ABT3U3E2_9ACTN</name>
<comment type="cofactor">
    <cofactor evidence="1 7">
        <name>FAD</name>
        <dbReference type="ChEBI" id="CHEBI:57692"/>
    </cofactor>
</comment>
<dbReference type="InterPro" id="IPR037069">
    <property type="entry name" value="AcylCoA_DH/ox_N_sf"/>
</dbReference>
<dbReference type="Gene3D" id="2.40.110.10">
    <property type="entry name" value="Butyryl-CoA Dehydrogenase, subunit A, domain 2"/>
    <property type="match status" value="1"/>
</dbReference>
<sequence>MDFAFDARTEELRGRLLTFMDEHVYPAEAVAAEQRAGLDSPWQTPAVIEELKAEARRQGLWNLFLPDDEHGAGLTNLQYAPLAEITGRSPQLAPTALNCAAPDTGNMEVLAQFGSDEQKKQWLDPLLAGEIRSAFAMTEPEVASSDATNITTHIERDGDDYVVTGRKFYISGAMNPNCKIFIVMGKTDPDGPDIRRQQSMVLVPRDTPGVEVRRAMRVYGFEDHWHGGHAEVVFDHARVPASNLIGEEGGGFGIAQARLGPGRIHHCMRLIGMAERAVELMCRRAVGRTAFGKPLAQQGVVQEWIADARVAVEQLRLLVLKTAWLMDTVGNRGAHTEIQAIKIATPRTVVDIIDKAVQLYGAGGVSQDYPLAELWAGARTLRLADGPDEVHQRSLARRELKRFL</sequence>
<dbReference type="InterPro" id="IPR009100">
    <property type="entry name" value="AcylCoA_DH/oxidase_NM_dom_sf"/>
</dbReference>
<evidence type="ECO:0000313" key="11">
    <source>
        <dbReference type="EMBL" id="MCX3063816.1"/>
    </source>
</evidence>
<organism evidence="11 12">
    <name type="scientific">Streptomyces beihaiensis</name>
    <dbReference type="NCBI Taxonomy" id="2984495"/>
    <lineage>
        <taxon>Bacteria</taxon>
        <taxon>Bacillati</taxon>
        <taxon>Actinomycetota</taxon>
        <taxon>Actinomycetes</taxon>
        <taxon>Kitasatosporales</taxon>
        <taxon>Streptomycetaceae</taxon>
        <taxon>Streptomyces</taxon>
    </lineage>
</organism>
<feature type="domain" description="Acyl-CoA dehydrogenase/oxidase N-terminal" evidence="10">
    <location>
        <begin position="9"/>
        <end position="130"/>
    </location>
</feature>